<proteinExistence type="inferred from homology"/>
<dbReference type="GO" id="GO:0016887">
    <property type="term" value="F:ATP hydrolysis activity"/>
    <property type="evidence" value="ECO:0007669"/>
    <property type="project" value="InterPro"/>
</dbReference>
<organism evidence="7 8">
    <name type="scientific">Pleionea mediterranea</name>
    <dbReference type="NCBI Taxonomy" id="523701"/>
    <lineage>
        <taxon>Bacteria</taxon>
        <taxon>Pseudomonadati</taxon>
        <taxon>Pseudomonadota</taxon>
        <taxon>Gammaproteobacteria</taxon>
        <taxon>Oceanospirillales</taxon>
        <taxon>Pleioneaceae</taxon>
        <taxon>Pleionea</taxon>
    </lineage>
</organism>
<evidence type="ECO:0000256" key="5">
    <source>
        <dbReference type="ARBA" id="ARBA00022840"/>
    </source>
</evidence>
<keyword evidence="5 7" id="KW-0067">ATP-binding</keyword>
<dbReference type="PROSITE" id="PS50893">
    <property type="entry name" value="ABC_TRANSPORTER_2"/>
    <property type="match status" value="1"/>
</dbReference>
<evidence type="ECO:0000256" key="2">
    <source>
        <dbReference type="ARBA" id="ARBA00022448"/>
    </source>
</evidence>
<evidence type="ECO:0000256" key="1">
    <source>
        <dbReference type="ARBA" id="ARBA00005417"/>
    </source>
</evidence>
<feature type="domain" description="ABC transporter" evidence="6">
    <location>
        <begin position="2"/>
        <end position="256"/>
    </location>
</feature>
<dbReference type="OrthoDB" id="9781337at2"/>
<comment type="caution">
    <text evidence="7">The sequence shown here is derived from an EMBL/GenBank/DDBJ whole genome shotgun (WGS) entry which is preliminary data.</text>
</comment>
<dbReference type="PANTHER" id="PTHR42711:SF5">
    <property type="entry name" value="ABC TRANSPORTER ATP-BINDING PROTEIN NATA"/>
    <property type="match status" value="1"/>
</dbReference>
<dbReference type="InterPro" id="IPR027417">
    <property type="entry name" value="P-loop_NTPase"/>
</dbReference>
<reference evidence="7 8" key="1">
    <citation type="submission" date="2018-05" db="EMBL/GenBank/DDBJ databases">
        <title>Genomic Encyclopedia of Type Strains, Phase IV (KMG-IV): sequencing the most valuable type-strain genomes for metagenomic binning, comparative biology and taxonomic classification.</title>
        <authorList>
            <person name="Goeker M."/>
        </authorList>
    </citation>
    <scope>NUCLEOTIDE SEQUENCE [LARGE SCALE GENOMIC DNA]</scope>
    <source>
        <strain evidence="7 8">DSM 25350</strain>
    </source>
</reference>
<protein>
    <submittedName>
        <fullName evidence="7">Sodium transport system ATP-binding protein</fullName>
    </submittedName>
</protein>
<keyword evidence="3" id="KW-0536">Nodulation</keyword>
<dbReference type="EMBL" id="QGGU01000001">
    <property type="protein sequence ID" value="PWK54507.1"/>
    <property type="molecule type" value="Genomic_DNA"/>
</dbReference>
<dbReference type="GO" id="GO:0005524">
    <property type="term" value="F:ATP binding"/>
    <property type="evidence" value="ECO:0007669"/>
    <property type="project" value="UniProtKB-KW"/>
</dbReference>
<keyword evidence="4" id="KW-0547">Nucleotide-binding</keyword>
<comment type="similarity">
    <text evidence="1">Belongs to the ABC transporter superfamily.</text>
</comment>
<dbReference type="SMART" id="SM00382">
    <property type="entry name" value="AAA"/>
    <property type="match status" value="1"/>
</dbReference>
<evidence type="ECO:0000313" key="8">
    <source>
        <dbReference type="Proteomes" id="UP000245790"/>
    </source>
</evidence>
<evidence type="ECO:0000313" key="7">
    <source>
        <dbReference type="EMBL" id="PWK54507.1"/>
    </source>
</evidence>
<dbReference type="InterPro" id="IPR003593">
    <property type="entry name" value="AAA+_ATPase"/>
</dbReference>
<dbReference type="SUPFAM" id="SSF52540">
    <property type="entry name" value="P-loop containing nucleoside triphosphate hydrolases"/>
    <property type="match status" value="1"/>
</dbReference>
<dbReference type="Pfam" id="PF00005">
    <property type="entry name" value="ABC_tran"/>
    <property type="match status" value="1"/>
</dbReference>
<dbReference type="Gene3D" id="3.40.50.300">
    <property type="entry name" value="P-loop containing nucleotide triphosphate hydrolases"/>
    <property type="match status" value="1"/>
</dbReference>
<evidence type="ECO:0000256" key="4">
    <source>
        <dbReference type="ARBA" id="ARBA00022741"/>
    </source>
</evidence>
<sequence length="280" mass="30944">MIEVQNLAKSFRYDKVALKERKKKSRQNIDPREDNRHFHAVRDVTFKCEPGKVLGLLGPNGAGKTTTLRMLSTALSPTKGSIFIDGTNVIDSPLTMRKQIGFLSGKTSLYRRLTVKENVAYFGKLHGLSGKALEQKIDKVFDLLDIHSFANKKAEDLSTGMQQRANIARTVIHDPKVLVLDEPTTGLDVISAKTIVDFIESYRGSNVSVIFSTHHLHEVESVCDQVTLIDKGVTQFNGDVADFRAIGNGNDLYSSFLALVDESSSQSEQSDIKQQAFVGA</sequence>
<accession>A0A316GI99</accession>
<gene>
    <name evidence="7" type="ORF">C8D97_101361</name>
</gene>
<evidence type="ECO:0000256" key="3">
    <source>
        <dbReference type="ARBA" id="ARBA00022458"/>
    </source>
</evidence>
<keyword evidence="8" id="KW-1185">Reference proteome</keyword>
<dbReference type="RefSeq" id="WP_109761620.1">
    <property type="nucleotide sequence ID" value="NZ_QGGU01000001.1"/>
</dbReference>
<evidence type="ECO:0000259" key="6">
    <source>
        <dbReference type="PROSITE" id="PS50893"/>
    </source>
</evidence>
<dbReference type="AlphaFoldDB" id="A0A316GI99"/>
<name>A0A316GI99_9GAMM</name>
<dbReference type="Proteomes" id="UP000245790">
    <property type="component" value="Unassembled WGS sequence"/>
</dbReference>
<keyword evidence="2" id="KW-0813">Transport</keyword>
<dbReference type="PANTHER" id="PTHR42711">
    <property type="entry name" value="ABC TRANSPORTER ATP-BINDING PROTEIN"/>
    <property type="match status" value="1"/>
</dbReference>
<dbReference type="InterPro" id="IPR050763">
    <property type="entry name" value="ABC_transporter_ATP-binding"/>
</dbReference>
<dbReference type="InterPro" id="IPR003439">
    <property type="entry name" value="ABC_transporter-like_ATP-bd"/>
</dbReference>